<organism evidence="2 3">
    <name type="scientific">Candidatus Magnetobacterium bavaricum</name>
    <dbReference type="NCBI Taxonomy" id="29290"/>
    <lineage>
        <taxon>Bacteria</taxon>
        <taxon>Pseudomonadati</taxon>
        <taxon>Nitrospirota</taxon>
        <taxon>Thermodesulfovibrionia</taxon>
        <taxon>Thermodesulfovibrionales</taxon>
        <taxon>Candidatus Magnetobacteriaceae</taxon>
        <taxon>Candidatus Magnetobacterium</taxon>
    </lineage>
</organism>
<gene>
    <name evidence="2" type="ORF">MBAV_006339</name>
</gene>
<sequence>METLSLIINLIITPEFALFILMLFFLMVFHKKKLLTAISGFSILSLIYLLRNGAGAYIHHLTQPGEYHLLYNLILLLPGFGLVAYYFEESGFDERISRVIRSDKVLLWVVFCLSAVLDNIAAAMIGGVLLLARYGKDTPFIMVVSVIAASNLGGAGSFAGDTTTVMLFVSGVSIVTLAKGFVAAIAAQVVINLFASRHDSIPVKVDKDNLKPLNLRMFLPMIAVPGLALGNIMFDQPGIGLWVGLTLGVIAGRVRFHWEPIRQSLENTFFLTILVATAGLLPLVKIQPVLAKFSKTTVAIILGLLSPWFDNIPLTKIAIDIGGFDWGLLAYCVGFGGSAMWFGSSAGVAIALKFPQVYETKRWIKPFFIVMLAYLFGIIAYLGVFRLFK</sequence>
<feature type="transmembrane region" description="Helical" evidence="1">
    <location>
        <begin position="34"/>
        <end position="50"/>
    </location>
</feature>
<keyword evidence="1" id="KW-1133">Transmembrane helix</keyword>
<keyword evidence="1" id="KW-0812">Transmembrane</keyword>
<reference evidence="2 3" key="1">
    <citation type="submission" date="2015-02" db="EMBL/GenBank/DDBJ databases">
        <title>Single-cell genomics of uncultivated deep-branching MTB reveals a conserved set of magnetosome genes.</title>
        <authorList>
            <person name="Kolinko S."/>
            <person name="Richter M."/>
            <person name="Glockner F.O."/>
            <person name="Brachmann A."/>
            <person name="Schuler D."/>
        </authorList>
    </citation>
    <scope>NUCLEOTIDE SEQUENCE [LARGE SCALE GENOMIC DNA]</scope>
    <source>
        <strain evidence="2">TM-1</strain>
    </source>
</reference>
<dbReference type="InterPro" id="IPR045016">
    <property type="entry name" value="NhaD-like"/>
</dbReference>
<dbReference type="PANTHER" id="PTHR43269">
    <property type="entry name" value="SODIUM/PROTON ANTIPORTER 1-RELATED"/>
    <property type="match status" value="1"/>
</dbReference>
<feature type="transmembrane region" description="Helical" evidence="1">
    <location>
        <begin position="107"/>
        <end position="132"/>
    </location>
</feature>
<dbReference type="AlphaFoldDB" id="A0A0F3GI13"/>
<evidence type="ECO:0000256" key="1">
    <source>
        <dbReference type="SAM" id="Phobius"/>
    </source>
</evidence>
<feature type="transmembrane region" description="Helical" evidence="1">
    <location>
        <begin position="70"/>
        <end position="87"/>
    </location>
</feature>
<accession>A0A0F3GI13</accession>
<name>A0A0F3GI13_9BACT</name>
<comment type="caution">
    <text evidence="2">The sequence shown here is derived from an EMBL/GenBank/DDBJ whole genome shotgun (WGS) entry which is preliminary data.</text>
</comment>
<feature type="transmembrane region" description="Helical" evidence="1">
    <location>
        <begin position="366"/>
        <end position="388"/>
    </location>
</feature>
<feature type="transmembrane region" description="Helical" evidence="1">
    <location>
        <begin position="215"/>
        <end position="233"/>
    </location>
</feature>
<feature type="transmembrane region" description="Helical" evidence="1">
    <location>
        <begin position="7"/>
        <end position="28"/>
    </location>
</feature>
<dbReference type="EMBL" id="LACI01002680">
    <property type="protein sequence ID" value="KJU81467.1"/>
    <property type="molecule type" value="Genomic_DNA"/>
</dbReference>
<keyword evidence="1" id="KW-0472">Membrane</keyword>
<dbReference type="GO" id="GO:0006814">
    <property type="term" value="P:sodium ion transport"/>
    <property type="evidence" value="ECO:0007669"/>
    <property type="project" value="InterPro"/>
</dbReference>
<evidence type="ECO:0000313" key="2">
    <source>
        <dbReference type="EMBL" id="KJU81467.1"/>
    </source>
</evidence>
<proteinExistence type="predicted"/>
<feature type="transmembrane region" description="Helical" evidence="1">
    <location>
        <begin position="239"/>
        <end position="256"/>
    </location>
</feature>
<keyword evidence="3" id="KW-1185">Reference proteome</keyword>
<dbReference type="GO" id="GO:0015297">
    <property type="term" value="F:antiporter activity"/>
    <property type="evidence" value="ECO:0007669"/>
    <property type="project" value="InterPro"/>
</dbReference>
<feature type="transmembrane region" description="Helical" evidence="1">
    <location>
        <begin position="165"/>
        <end position="194"/>
    </location>
</feature>
<feature type="transmembrane region" description="Helical" evidence="1">
    <location>
        <begin position="139"/>
        <end position="159"/>
    </location>
</feature>
<feature type="transmembrane region" description="Helical" evidence="1">
    <location>
        <begin position="328"/>
        <end position="354"/>
    </location>
</feature>
<feature type="transmembrane region" description="Helical" evidence="1">
    <location>
        <begin position="268"/>
        <end position="286"/>
    </location>
</feature>
<protein>
    <submittedName>
        <fullName evidence="2">Citrate transporter</fullName>
    </submittedName>
</protein>
<dbReference type="PANTHER" id="PTHR43269:SF2">
    <property type="entry name" value="SODIUM_PROTON ANTIPORTER 1-RELATED"/>
    <property type="match status" value="1"/>
</dbReference>
<dbReference type="Proteomes" id="UP000033423">
    <property type="component" value="Unassembled WGS sequence"/>
</dbReference>
<evidence type="ECO:0000313" key="3">
    <source>
        <dbReference type="Proteomes" id="UP000033423"/>
    </source>
</evidence>